<dbReference type="Gene3D" id="3.30.1370.50">
    <property type="entry name" value="R3H-like domain"/>
    <property type="match status" value="1"/>
</dbReference>
<gene>
    <name evidence="3 4 5 6" type="primary">LOC104742080</name>
</gene>
<dbReference type="GO" id="GO:0004386">
    <property type="term" value="F:helicase activity"/>
    <property type="evidence" value="ECO:0007669"/>
    <property type="project" value="UniProtKB-KW"/>
</dbReference>
<evidence type="ECO:0000313" key="3">
    <source>
        <dbReference type="RefSeq" id="XP_010461346.1"/>
    </source>
</evidence>
<proteinExistence type="predicted"/>
<reference evidence="3 4" key="3">
    <citation type="submission" date="2025-05" db="UniProtKB">
        <authorList>
            <consortium name="RefSeq"/>
        </authorList>
    </citation>
    <scope>IDENTIFICATION</scope>
    <source>
        <tissue evidence="3 4">Leaf</tissue>
    </source>
</reference>
<keyword evidence="3 4" id="KW-0547">Nucleotide-binding</keyword>
<dbReference type="RefSeq" id="XP_010461346.1">
    <property type="nucleotide sequence ID" value="XM_010463044.2"/>
</dbReference>
<dbReference type="InterPro" id="IPR036867">
    <property type="entry name" value="R3H_dom_sf"/>
</dbReference>
<name>A0ABM1QYD4_CAMSA</name>
<evidence type="ECO:0000259" key="1">
    <source>
        <dbReference type="PROSITE" id="PS51061"/>
    </source>
</evidence>
<protein>
    <submittedName>
        <fullName evidence="3 4">DExH-box ATP-dependent RNA helicase DExH6 isoform X1</fullName>
    </submittedName>
</protein>
<dbReference type="RefSeq" id="XP_019091772.1">
    <property type="nucleotide sequence ID" value="XM_019236227.1"/>
</dbReference>
<evidence type="ECO:0000313" key="2">
    <source>
        <dbReference type="Proteomes" id="UP000694864"/>
    </source>
</evidence>
<dbReference type="InterPro" id="IPR001374">
    <property type="entry name" value="R3H_dom"/>
</dbReference>
<sequence>MSDVDVVAILPEVNYVSFDGLSLGRSSQQVVGRLLRFWDSNRVGSSLEQLILYNERGVIHQMCWKMGIQSESSGRGEQRRLSIFTSRHKNGKKKEANEKPNKEKLKCVSFPTGADAILQDGDTAATSFNKYSGHSGKQGQWKDDFFEISTEEILEKVASLSFRLKKDKALKKIAKLRSKLPITSFRDAITRFLFLTPDVRHVNFCYEANYFSYKLV</sequence>
<keyword evidence="3 4" id="KW-0067">ATP-binding</keyword>
<reference evidence="2" key="1">
    <citation type="journal article" date="1997" name="Nucleic Acids Res.">
        <title>tRNAscan-SE: a program for improved detection of transfer RNA genes in genomic sequence.</title>
        <authorList>
            <person name="Lowe T.M."/>
            <person name="Eddy S.R."/>
        </authorList>
    </citation>
    <scope>NUCLEOTIDE SEQUENCE [LARGE SCALE GENOMIC DNA]</scope>
    <source>
        <strain evidence="2">r\DH55</strain>
    </source>
</reference>
<reference evidence="2" key="2">
    <citation type="journal article" date="2014" name="Nat. Commun.">
        <title>The emerging biofuel crop Camelina sativa retains a highly undifferentiated hexaploid genome structure.</title>
        <authorList>
            <person name="Kagale S."/>
            <person name="Koh C."/>
            <person name="Nixon J."/>
            <person name="Bollina V."/>
            <person name="Clarke W.E."/>
            <person name="Tuteja R."/>
            <person name="Spillane C."/>
            <person name="Robinson S.J."/>
            <person name="Links M.G."/>
            <person name="Clarke C."/>
            <person name="Higgins E.E."/>
            <person name="Huebert T."/>
            <person name="Sharpe A.G."/>
            <person name="Parkin I.A."/>
        </authorList>
    </citation>
    <scope>NUCLEOTIDE SEQUENCE [LARGE SCALE GENOMIC DNA]</scope>
    <source>
        <strain evidence="2">r\DH55</strain>
    </source>
</reference>
<evidence type="ECO:0000313" key="6">
    <source>
        <dbReference type="RefSeq" id="XP_019091772.1"/>
    </source>
</evidence>
<organism evidence="2 6">
    <name type="scientific">Camelina sativa</name>
    <name type="common">False flax</name>
    <name type="synonym">Myagrum sativum</name>
    <dbReference type="NCBI Taxonomy" id="90675"/>
    <lineage>
        <taxon>Eukaryota</taxon>
        <taxon>Viridiplantae</taxon>
        <taxon>Streptophyta</taxon>
        <taxon>Embryophyta</taxon>
        <taxon>Tracheophyta</taxon>
        <taxon>Spermatophyta</taxon>
        <taxon>Magnoliopsida</taxon>
        <taxon>eudicotyledons</taxon>
        <taxon>Gunneridae</taxon>
        <taxon>Pentapetalae</taxon>
        <taxon>rosids</taxon>
        <taxon>malvids</taxon>
        <taxon>Brassicales</taxon>
        <taxon>Brassicaceae</taxon>
        <taxon>Camelineae</taxon>
        <taxon>Camelina</taxon>
    </lineage>
</organism>
<dbReference type="RefSeq" id="XP_019091771.1">
    <property type="nucleotide sequence ID" value="XM_019236226.1"/>
</dbReference>
<dbReference type="PROSITE" id="PS51061">
    <property type="entry name" value="R3H"/>
    <property type="match status" value="1"/>
</dbReference>
<keyword evidence="3 4" id="KW-0378">Hydrolase</keyword>
<evidence type="ECO:0000313" key="4">
    <source>
        <dbReference type="RefSeq" id="XP_019091770.1"/>
    </source>
</evidence>
<dbReference type="RefSeq" id="XP_019091770.1">
    <property type="nucleotide sequence ID" value="XM_019236225.1"/>
</dbReference>
<dbReference type="SUPFAM" id="SSF82708">
    <property type="entry name" value="R3H domain"/>
    <property type="match status" value="1"/>
</dbReference>
<accession>A0ABM1QYD4</accession>
<keyword evidence="2" id="KW-1185">Reference proteome</keyword>
<dbReference type="Proteomes" id="UP000694864">
    <property type="component" value="Chromosome 14"/>
</dbReference>
<evidence type="ECO:0000313" key="5">
    <source>
        <dbReference type="RefSeq" id="XP_019091771.1"/>
    </source>
</evidence>
<dbReference type="GeneID" id="104742080"/>
<feature type="domain" description="R3H" evidence="1">
    <location>
        <begin position="24"/>
        <end position="87"/>
    </location>
</feature>
<keyword evidence="3 4" id="KW-0347">Helicase</keyword>